<evidence type="ECO:0000313" key="2">
    <source>
        <dbReference type="EMBL" id="KAE9530525.1"/>
    </source>
</evidence>
<sequence length="174" mass="20175">MLTTDDLRKRRRHHHSTVRRALLHCKVCVGYHYNCFEKKKKKHILLSSSRPSSSSSKRLQVAAALLTAMTSPACVRCGGHSFLTATHYSCVRRRVPEIRVDLAGAVRSSLDELFRRIRLGRLGLYILLYVDFTTDTTHTRNELIFEMIILLLFCFDVIAYTRYQRARLSCRTEL</sequence>
<dbReference type="AlphaFoldDB" id="A0A6G0TD30"/>
<feature type="transmembrane region" description="Helical" evidence="1">
    <location>
        <begin position="143"/>
        <end position="161"/>
    </location>
</feature>
<name>A0A6G0TD30_APHGL</name>
<dbReference type="Proteomes" id="UP000475862">
    <property type="component" value="Unassembled WGS sequence"/>
</dbReference>
<keyword evidence="3" id="KW-1185">Reference proteome</keyword>
<organism evidence="2 3">
    <name type="scientific">Aphis glycines</name>
    <name type="common">Soybean aphid</name>
    <dbReference type="NCBI Taxonomy" id="307491"/>
    <lineage>
        <taxon>Eukaryota</taxon>
        <taxon>Metazoa</taxon>
        <taxon>Ecdysozoa</taxon>
        <taxon>Arthropoda</taxon>
        <taxon>Hexapoda</taxon>
        <taxon>Insecta</taxon>
        <taxon>Pterygota</taxon>
        <taxon>Neoptera</taxon>
        <taxon>Paraneoptera</taxon>
        <taxon>Hemiptera</taxon>
        <taxon>Sternorrhyncha</taxon>
        <taxon>Aphidomorpha</taxon>
        <taxon>Aphidoidea</taxon>
        <taxon>Aphididae</taxon>
        <taxon>Aphidini</taxon>
        <taxon>Aphis</taxon>
        <taxon>Aphis</taxon>
    </lineage>
</organism>
<evidence type="ECO:0000313" key="3">
    <source>
        <dbReference type="Proteomes" id="UP000475862"/>
    </source>
</evidence>
<reference evidence="2 3" key="1">
    <citation type="submission" date="2019-08" db="EMBL/GenBank/DDBJ databases">
        <title>The genome of the soybean aphid Biotype 1, its phylome, world population structure and adaptation to the North American continent.</title>
        <authorList>
            <person name="Giordano R."/>
            <person name="Donthu R.K."/>
            <person name="Hernandez A.G."/>
            <person name="Wright C.L."/>
            <person name="Zimin A.V."/>
        </authorList>
    </citation>
    <scope>NUCLEOTIDE SEQUENCE [LARGE SCALE GENOMIC DNA]</scope>
    <source>
        <tissue evidence="2">Whole aphids</tissue>
    </source>
</reference>
<proteinExistence type="predicted"/>
<evidence type="ECO:0000256" key="1">
    <source>
        <dbReference type="SAM" id="Phobius"/>
    </source>
</evidence>
<keyword evidence="1" id="KW-0472">Membrane</keyword>
<dbReference type="EMBL" id="VYZN01000042">
    <property type="protein sequence ID" value="KAE9530525.1"/>
    <property type="molecule type" value="Genomic_DNA"/>
</dbReference>
<accession>A0A6G0TD30</accession>
<keyword evidence="1" id="KW-1133">Transmembrane helix</keyword>
<comment type="caution">
    <text evidence="2">The sequence shown here is derived from an EMBL/GenBank/DDBJ whole genome shotgun (WGS) entry which is preliminary data.</text>
</comment>
<protein>
    <submittedName>
        <fullName evidence="2">Uncharacterized protein</fullName>
    </submittedName>
</protein>
<keyword evidence="1" id="KW-0812">Transmembrane</keyword>
<gene>
    <name evidence="2" type="ORF">AGLY_010987</name>
</gene>